<feature type="binding site" evidence="8">
    <location>
        <position position="17"/>
    </location>
    <ligand>
        <name>Mg(2+)</name>
        <dbReference type="ChEBI" id="CHEBI:18420"/>
    </ligand>
</feature>
<sequence length="149" mass="17089">MGKKDKKRMVDKYFLPDTNILIYALSDRQPYSSWFAKVIKEKKLVLSSLVVAEFLSGATKEEEISFRLLLENFDVLPVDSVVAQVAAQYRKKFLQKKKKVWMFDCLIAATCKVFGATLATFDKKDYPMGDIKVISEFSPLKNRQGFTTI</sequence>
<reference evidence="11 12" key="1">
    <citation type="journal article" date="2015" name="Nature">
        <title>rRNA introns, odd ribosomes, and small enigmatic genomes across a large radiation of phyla.</title>
        <authorList>
            <person name="Brown C.T."/>
            <person name="Hug L.A."/>
            <person name="Thomas B.C."/>
            <person name="Sharon I."/>
            <person name="Castelle C.J."/>
            <person name="Singh A."/>
            <person name="Wilkins M.J."/>
            <person name="Williams K.H."/>
            <person name="Banfield J.F."/>
        </authorList>
    </citation>
    <scope>NUCLEOTIDE SEQUENCE [LARGE SCALE GENOMIC DNA]</scope>
</reference>
<comment type="similarity">
    <text evidence="7 8">Belongs to the PINc/VapC protein family.</text>
</comment>
<keyword evidence="2 8" id="KW-1277">Toxin-antitoxin system</keyword>
<dbReference type="GO" id="GO:0016787">
    <property type="term" value="F:hydrolase activity"/>
    <property type="evidence" value="ECO:0007669"/>
    <property type="project" value="UniProtKB-KW"/>
</dbReference>
<evidence type="ECO:0000256" key="8">
    <source>
        <dbReference type="HAMAP-Rule" id="MF_00265"/>
    </source>
</evidence>
<comment type="cofactor">
    <cofactor evidence="1 8">
        <name>Mg(2+)</name>
        <dbReference type="ChEBI" id="CHEBI:18420"/>
    </cofactor>
</comment>
<name>A0A0G0XER3_9BACT</name>
<feature type="binding site" evidence="8">
    <location>
        <position position="104"/>
    </location>
    <ligand>
        <name>Mg(2+)</name>
        <dbReference type="ChEBI" id="CHEBI:18420"/>
    </ligand>
</feature>
<organism evidence="11 12">
    <name type="scientific">Candidatus Woesebacteria bacterium GW2011_GWB1_41_10</name>
    <dbReference type="NCBI Taxonomy" id="1618577"/>
    <lineage>
        <taxon>Bacteria</taxon>
        <taxon>Candidatus Woeseibacteriota</taxon>
    </lineage>
</organism>
<dbReference type="HAMAP" id="MF_00265">
    <property type="entry name" value="VapC_Nob1"/>
    <property type="match status" value="1"/>
</dbReference>
<evidence type="ECO:0000313" key="11">
    <source>
        <dbReference type="EMBL" id="KKR86192.1"/>
    </source>
</evidence>
<evidence type="ECO:0000256" key="9">
    <source>
        <dbReference type="SAM" id="Phobius"/>
    </source>
</evidence>
<evidence type="ECO:0000259" key="10">
    <source>
        <dbReference type="Pfam" id="PF01850"/>
    </source>
</evidence>
<dbReference type="Gene3D" id="3.40.50.1010">
    <property type="entry name" value="5'-nuclease"/>
    <property type="match status" value="1"/>
</dbReference>
<keyword evidence="3 8" id="KW-0540">Nuclease</keyword>
<dbReference type="InterPro" id="IPR022907">
    <property type="entry name" value="VapC_family"/>
</dbReference>
<keyword evidence="9" id="KW-0812">Transmembrane</keyword>
<evidence type="ECO:0000256" key="6">
    <source>
        <dbReference type="ARBA" id="ARBA00022842"/>
    </source>
</evidence>
<evidence type="ECO:0000256" key="5">
    <source>
        <dbReference type="ARBA" id="ARBA00022801"/>
    </source>
</evidence>
<dbReference type="InterPro" id="IPR029060">
    <property type="entry name" value="PIN-like_dom_sf"/>
</dbReference>
<dbReference type="GO" id="GO:0004540">
    <property type="term" value="F:RNA nuclease activity"/>
    <property type="evidence" value="ECO:0007669"/>
    <property type="project" value="InterPro"/>
</dbReference>
<feature type="domain" description="PIN" evidence="10">
    <location>
        <begin position="15"/>
        <end position="124"/>
    </location>
</feature>
<evidence type="ECO:0000313" key="12">
    <source>
        <dbReference type="Proteomes" id="UP000033858"/>
    </source>
</evidence>
<dbReference type="PANTHER" id="PTHR33653">
    <property type="entry name" value="RIBONUCLEASE VAPC2"/>
    <property type="match status" value="1"/>
</dbReference>
<dbReference type="Pfam" id="PF01850">
    <property type="entry name" value="PIN"/>
    <property type="match status" value="1"/>
</dbReference>
<evidence type="ECO:0000256" key="3">
    <source>
        <dbReference type="ARBA" id="ARBA00022722"/>
    </source>
</evidence>
<dbReference type="InterPro" id="IPR002716">
    <property type="entry name" value="PIN_dom"/>
</dbReference>
<dbReference type="GO" id="GO:0000287">
    <property type="term" value="F:magnesium ion binding"/>
    <property type="evidence" value="ECO:0007669"/>
    <property type="project" value="UniProtKB-UniRule"/>
</dbReference>
<evidence type="ECO:0000256" key="1">
    <source>
        <dbReference type="ARBA" id="ARBA00001946"/>
    </source>
</evidence>
<feature type="transmembrane region" description="Helical" evidence="9">
    <location>
        <begin position="100"/>
        <end position="121"/>
    </location>
</feature>
<dbReference type="EMBL" id="LCAE01000020">
    <property type="protein sequence ID" value="KKR86192.1"/>
    <property type="molecule type" value="Genomic_DNA"/>
</dbReference>
<gene>
    <name evidence="8" type="primary">vapC</name>
    <name evidence="11" type="ORF">UU32_C0020G0019</name>
</gene>
<protein>
    <recommendedName>
        <fullName evidence="8">Ribonuclease VapC</fullName>
        <shortName evidence="8">RNase VapC</shortName>
        <ecNumber evidence="8">3.1.-.-</ecNumber>
    </recommendedName>
    <alternativeName>
        <fullName evidence="8">Toxin VapC</fullName>
    </alternativeName>
</protein>
<proteinExistence type="inferred from homology"/>
<dbReference type="GO" id="GO:0090729">
    <property type="term" value="F:toxin activity"/>
    <property type="evidence" value="ECO:0007669"/>
    <property type="project" value="UniProtKB-KW"/>
</dbReference>
<dbReference type="EC" id="3.1.-.-" evidence="8"/>
<dbReference type="SUPFAM" id="SSF88723">
    <property type="entry name" value="PIN domain-like"/>
    <property type="match status" value="1"/>
</dbReference>
<evidence type="ECO:0000256" key="7">
    <source>
        <dbReference type="ARBA" id="ARBA00038093"/>
    </source>
</evidence>
<evidence type="ECO:0000256" key="4">
    <source>
        <dbReference type="ARBA" id="ARBA00022723"/>
    </source>
</evidence>
<keyword evidence="4 8" id="KW-0479">Metal-binding</keyword>
<dbReference type="Proteomes" id="UP000033858">
    <property type="component" value="Unassembled WGS sequence"/>
</dbReference>
<keyword evidence="6 8" id="KW-0460">Magnesium</keyword>
<dbReference type="AlphaFoldDB" id="A0A0G0XER3"/>
<keyword evidence="8" id="KW-0800">Toxin</keyword>
<keyword evidence="5 8" id="KW-0378">Hydrolase</keyword>
<comment type="function">
    <text evidence="8">Toxic component of a toxin-antitoxin (TA) system. An RNase.</text>
</comment>
<evidence type="ECO:0000256" key="2">
    <source>
        <dbReference type="ARBA" id="ARBA00022649"/>
    </source>
</evidence>
<keyword evidence="9" id="KW-0472">Membrane</keyword>
<keyword evidence="9" id="KW-1133">Transmembrane helix</keyword>
<accession>A0A0G0XER3</accession>
<dbReference type="InterPro" id="IPR050556">
    <property type="entry name" value="Type_II_TA_system_RNase"/>
</dbReference>
<comment type="caution">
    <text evidence="11">The sequence shown here is derived from an EMBL/GenBank/DDBJ whole genome shotgun (WGS) entry which is preliminary data.</text>
</comment>
<dbReference type="PANTHER" id="PTHR33653:SF1">
    <property type="entry name" value="RIBONUCLEASE VAPC2"/>
    <property type="match status" value="1"/>
</dbReference>